<keyword evidence="2" id="KW-1185">Reference proteome</keyword>
<dbReference type="Proteomes" id="UP000191342">
    <property type="component" value="Unassembled WGS sequence"/>
</dbReference>
<dbReference type="OrthoDB" id="4137041at2759"/>
<organism evidence="1 2">
    <name type="scientific">Penicillium flavigenum</name>
    <dbReference type="NCBI Taxonomy" id="254877"/>
    <lineage>
        <taxon>Eukaryota</taxon>
        <taxon>Fungi</taxon>
        <taxon>Dikarya</taxon>
        <taxon>Ascomycota</taxon>
        <taxon>Pezizomycotina</taxon>
        <taxon>Eurotiomycetes</taxon>
        <taxon>Eurotiomycetidae</taxon>
        <taxon>Eurotiales</taxon>
        <taxon>Aspergillaceae</taxon>
        <taxon>Penicillium</taxon>
    </lineage>
</organism>
<sequence>MHLDNFQHAIRCHGNDLRTRIVISDYWRHTVFYDSFALEYGLDPVLLRAIFGYIKHLIGKIFDPRAVTAFLPWNSCSKNNPEIFNLGYGDLHSVLRGSAERQ</sequence>
<dbReference type="EMBL" id="MLQL01000001">
    <property type="protein sequence ID" value="OQE33080.1"/>
    <property type="molecule type" value="Genomic_DNA"/>
</dbReference>
<comment type="caution">
    <text evidence="1">The sequence shown here is derived from an EMBL/GenBank/DDBJ whole genome shotgun (WGS) entry which is preliminary data.</text>
</comment>
<evidence type="ECO:0000313" key="1">
    <source>
        <dbReference type="EMBL" id="OQE33080.1"/>
    </source>
</evidence>
<gene>
    <name evidence="1" type="ORF">PENFLA_c001G09227</name>
</gene>
<protein>
    <submittedName>
        <fullName evidence="1">Uncharacterized protein</fullName>
    </submittedName>
</protein>
<evidence type="ECO:0000313" key="2">
    <source>
        <dbReference type="Proteomes" id="UP000191342"/>
    </source>
</evidence>
<proteinExistence type="predicted"/>
<name>A0A1V6U467_9EURO</name>
<accession>A0A1V6U467</accession>
<dbReference type="AlphaFoldDB" id="A0A1V6U467"/>
<reference evidence="2" key="1">
    <citation type="journal article" date="2017" name="Nat. Microbiol.">
        <title>Global analysis of biosynthetic gene clusters reveals vast potential of secondary metabolite production in Penicillium species.</title>
        <authorList>
            <person name="Nielsen J.C."/>
            <person name="Grijseels S."/>
            <person name="Prigent S."/>
            <person name="Ji B."/>
            <person name="Dainat J."/>
            <person name="Nielsen K.F."/>
            <person name="Frisvad J.C."/>
            <person name="Workman M."/>
            <person name="Nielsen J."/>
        </authorList>
    </citation>
    <scope>NUCLEOTIDE SEQUENCE [LARGE SCALE GENOMIC DNA]</scope>
    <source>
        <strain evidence="2">IBT 14082</strain>
    </source>
</reference>